<organism evidence="2 3">
    <name type="scientific">Adineta ricciae</name>
    <name type="common">Rotifer</name>
    <dbReference type="NCBI Taxonomy" id="249248"/>
    <lineage>
        <taxon>Eukaryota</taxon>
        <taxon>Metazoa</taxon>
        <taxon>Spiralia</taxon>
        <taxon>Gnathifera</taxon>
        <taxon>Rotifera</taxon>
        <taxon>Eurotatoria</taxon>
        <taxon>Bdelloidea</taxon>
        <taxon>Adinetida</taxon>
        <taxon>Adinetidae</taxon>
        <taxon>Adineta</taxon>
    </lineage>
</organism>
<accession>A0A814EIW7</accession>
<protein>
    <submittedName>
        <fullName evidence="2">Uncharacterized protein</fullName>
    </submittedName>
</protein>
<feature type="transmembrane region" description="Helical" evidence="1">
    <location>
        <begin position="85"/>
        <end position="108"/>
    </location>
</feature>
<evidence type="ECO:0000313" key="3">
    <source>
        <dbReference type="Proteomes" id="UP000663828"/>
    </source>
</evidence>
<dbReference type="EMBL" id="CAJNOR010000640">
    <property type="protein sequence ID" value="CAF0969895.1"/>
    <property type="molecule type" value="Genomic_DNA"/>
</dbReference>
<keyword evidence="1" id="KW-0472">Membrane</keyword>
<feature type="transmembrane region" description="Helical" evidence="1">
    <location>
        <begin position="210"/>
        <end position="238"/>
    </location>
</feature>
<feature type="transmembrane region" description="Helical" evidence="1">
    <location>
        <begin position="298"/>
        <end position="321"/>
    </location>
</feature>
<dbReference type="Gene3D" id="1.20.1070.10">
    <property type="entry name" value="Rhodopsin 7-helix transmembrane proteins"/>
    <property type="match status" value="1"/>
</dbReference>
<evidence type="ECO:0000256" key="1">
    <source>
        <dbReference type="SAM" id="Phobius"/>
    </source>
</evidence>
<proteinExistence type="predicted"/>
<feature type="transmembrane region" description="Helical" evidence="1">
    <location>
        <begin position="259"/>
        <end position="278"/>
    </location>
</feature>
<reference evidence="2" key="1">
    <citation type="submission" date="2021-02" db="EMBL/GenBank/DDBJ databases">
        <authorList>
            <person name="Nowell W R."/>
        </authorList>
    </citation>
    <scope>NUCLEOTIDE SEQUENCE</scope>
</reference>
<dbReference type="AlphaFoldDB" id="A0A814EIW7"/>
<name>A0A814EIW7_ADIRI</name>
<evidence type="ECO:0000313" key="2">
    <source>
        <dbReference type="EMBL" id="CAF0969895.1"/>
    </source>
</evidence>
<feature type="transmembrane region" description="Helical" evidence="1">
    <location>
        <begin position="137"/>
        <end position="159"/>
    </location>
</feature>
<feature type="transmembrane region" description="Helical" evidence="1">
    <location>
        <begin position="50"/>
        <end position="73"/>
    </location>
</feature>
<gene>
    <name evidence="2" type="ORF">XAT740_LOCUS11609</name>
</gene>
<feature type="transmembrane region" description="Helical" evidence="1">
    <location>
        <begin position="171"/>
        <end position="190"/>
    </location>
</feature>
<keyword evidence="1" id="KW-0812">Transmembrane</keyword>
<dbReference type="Proteomes" id="UP000663828">
    <property type="component" value="Unassembled WGS sequence"/>
</dbReference>
<keyword evidence="3" id="KW-1185">Reference proteome</keyword>
<keyword evidence="1" id="KW-1133">Transmembrane helix</keyword>
<sequence>MSHSCLNNGQFIRNTTLNISYCQCSSCYQGVYCEELIPYKVQTEFNTMCIYLIIYSVEFFVSVINNVLSLQVFQRSRCLRRTNIGVYLTLYSIIAIIGNVLSVIGQVIQCFKPYLFINNDELSETFNCSLDKISHQIILFSGLWLSAFVALEHALIVYFDCRLYGTQRRSIIISILGFCMTISTGIPMIINQCKWNTKYRTLSKRITSGFFYTVAVLAGVTYFVAILIVLINFALRVYHINNQSIPRTKIFFILIQRHLFIFIPPIVYGLCVIPYPIWFPFKGRTQAYFHCGISTVEYVFKIIVQALPDIPPVITWLIFVYPSNVYMTDFYTETWIGRKLLRYIN</sequence>
<comment type="caution">
    <text evidence="2">The sequence shown here is derived from an EMBL/GenBank/DDBJ whole genome shotgun (WGS) entry which is preliminary data.</text>
</comment>